<organism evidence="2 3">
    <name type="scientific">Vitis vinifera</name>
    <name type="common">Grape</name>
    <dbReference type="NCBI Taxonomy" id="29760"/>
    <lineage>
        <taxon>Eukaryota</taxon>
        <taxon>Viridiplantae</taxon>
        <taxon>Streptophyta</taxon>
        <taxon>Embryophyta</taxon>
        <taxon>Tracheophyta</taxon>
        <taxon>Spermatophyta</taxon>
        <taxon>Magnoliopsida</taxon>
        <taxon>eudicotyledons</taxon>
        <taxon>Gunneridae</taxon>
        <taxon>Pentapetalae</taxon>
        <taxon>rosids</taxon>
        <taxon>Vitales</taxon>
        <taxon>Vitaceae</taxon>
        <taxon>Viteae</taxon>
        <taxon>Vitis</taxon>
    </lineage>
</organism>
<dbReference type="EMBL" id="QGNW01000975">
    <property type="protein sequence ID" value="RVW58158.1"/>
    <property type="molecule type" value="Genomic_DNA"/>
</dbReference>
<comment type="caution">
    <text evidence="2">The sequence shown here is derived from an EMBL/GenBank/DDBJ whole genome shotgun (WGS) entry which is preliminary data.</text>
</comment>
<proteinExistence type="predicted"/>
<name>A0A438FDW4_VITVI</name>
<sequence>MKGFVLKKSSQLEEICRKANVVLEADRAMEYVIDAMKRCPWFLSLNKLSIKLPGMIIDALVEALLILLPAMLRKLVLRLINFQMTLPRLILRYMFFSPLTSETATLNLQVGDQGRRYSRRDRKEHDRNEGSPEEFYLGGGRAPSRKDDNGM</sequence>
<feature type="region of interest" description="Disordered" evidence="1">
    <location>
        <begin position="115"/>
        <end position="151"/>
    </location>
</feature>
<dbReference type="AlphaFoldDB" id="A0A438FDW4"/>
<gene>
    <name evidence="2" type="ORF">CK203_110681</name>
</gene>
<evidence type="ECO:0000313" key="2">
    <source>
        <dbReference type="EMBL" id="RVW58158.1"/>
    </source>
</evidence>
<protein>
    <submittedName>
        <fullName evidence="2">Uncharacterized protein</fullName>
    </submittedName>
</protein>
<accession>A0A438FDW4</accession>
<evidence type="ECO:0000313" key="3">
    <source>
        <dbReference type="Proteomes" id="UP000288805"/>
    </source>
</evidence>
<feature type="compositionally biased region" description="Basic and acidic residues" evidence="1">
    <location>
        <begin position="121"/>
        <end position="130"/>
    </location>
</feature>
<reference evidence="2 3" key="1">
    <citation type="journal article" date="2018" name="PLoS Genet.">
        <title>Population sequencing reveals clonal diversity and ancestral inbreeding in the grapevine cultivar Chardonnay.</title>
        <authorList>
            <person name="Roach M.J."/>
            <person name="Johnson D.L."/>
            <person name="Bohlmann J."/>
            <person name="van Vuuren H.J."/>
            <person name="Jones S.J."/>
            <person name="Pretorius I.S."/>
            <person name="Schmidt S.A."/>
            <person name="Borneman A.R."/>
        </authorList>
    </citation>
    <scope>NUCLEOTIDE SEQUENCE [LARGE SCALE GENOMIC DNA]</scope>
    <source>
        <strain evidence="3">cv. Chardonnay</strain>
        <tissue evidence="2">Leaf</tissue>
    </source>
</reference>
<evidence type="ECO:0000256" key="1">
    <source>
        <dbReference type="SAM" id="MobiDB-lite"/>
    </source>
</evidence>
<dbReference type="Proteomes" id="UP000288805">
    <property type="component" value="Unassembled WGS sequence"/>
</dbReference>